<accession>A0A562J1C9</accession>
<sequence length="160" mass="17654">LLTLMDVPGFLPGTHQEYGGIIRHGAKMLYAYSEATVPKVTVITRKAYGGSYIAMCNKELGADMVLAWPTAEIAVMGPDGAANIIFKNEIAEAEDQNAKRKEKIEEYRNTVANPYTAAARGYVDQVIEPSETRKRIISAFDMLSGKRELRPVKKHGNIPL</sequence>
<proteinExistence type="predicted"/>
<dbReference type="SUPFAM" id="SSF52096">
    <property type="entry name" value="ClpP/crotonase"/>
    <property type="match status" value="1"/>
</dbReference>
<name>A0A562J1C9_9FIRM</name>
<dbReference type="PANTHER" id="PTHR43842:SF2">
    <property type="entry name" value="PROPIONYL-COA CARBOXYLASE BETA CHAIN, MITOCHONDRIAL"/>
    <property type="match status" value="1"/>
</dbReference>
<dbReference type="PANTHER" id="PTHR43842">
    <property type="entry name" value="PROPIONYL-COA CARBOXYLASE BETA CHAIN"/>
    <property type="match status" value="1"/>
</dbReference>
<dbReference type="EMBL" id="VLKH01000015">
    <property type="protein sequence ID" value="TWH76962.1"/>
    <property type="molecule type" value="Genomic_DNA"/>
</dbReference>
<dbReference type="InterPro" id="IPR051047">
    <property type="entry name" value="AccD/PCCB"/>
</dbReference>
<dbReference type="PROSITE" id="PS50989">
    <property type="entry name" value="COA_CT_CTER"/>
    <property type="match status" value="1"/>
</dbReference>
<dbReference type="GO" id="GO:0004658">
    <property type="term" value="F:propionyl-CoA carboxylase activity"/>
    <property type="evidence" value="ECO:0007669"/>
    <property type="project" value="TreeGrafter"/>
</dbReference>
<dbReference type="EMBL" id="VLKH01000019">
    <property type="protein sequence ID" value="TWH76393.1"/>
    <property type="molecule type" value="Genomic_DNA"/>
</dbReference>
<dbReference type="InterPro" id="IPR029045">
    <property type="entry name" value="ClpP/crotonase-like_dom_sf"/>
</dbReference>
<feature type="non-terminal residue" evidence="3">
    <location>
        <position position="1"/>
    </location>
</feature>
<dbReference type="RefSeq" id="WP_281291885.1">
    <property type="nucleotide sequence ID" value="NZ_VLKH01000015.1"/>
</dbReference>
<evidence type="ECO:0000313" key="2">
    <source>
        <dbReference type="EMBL" id="TWH76393.1"/>
    </source>
</evidence>
<keyword evidence="3" id="KW-0808">Transferase</keyword>
<dbReference type="Gene3D" id="3.90.226.10">
    <property type="entry name" value="2-enoyl-CoA Hydratase, Chain A, domain 1"/>
    <property type="match status" value="1"/>
</dbReference>
<evidence type="ECO:0000313" key="4">
    <source>
        <dbReference type="Proteomes" id="UP000315343"/>
    </source>
</evidence>
<dbReference type="GO" id="GO:0016740">
    <property type="term" value="F:transferase activity"/>
    <property type="evidence" value="ECO:0007669"/>
    <property type="project" value="UniProtKB-KW"/>
</dbReference>
<comment type="caution">
    <text evidence="3">The sequence shown here is derived from an EMBL/GenBank/DDBJ whole genome shotgun (WGS) entry which is preliminary data.</text>
</comment>
<feature type="domain" description="CoA carboxyltransferase C-terminal" evidence="1">
    <location>
        <begin position="1"/>
        <end position="154"/>
    </location>
</feature>
<gene>
    <name evidence="3" type="ORF">LY60_03591</name>
    <name evidence="2" type="ORF">LY60_03653</name>
</gene>
<organism evidence="3 4">
    <name type="scientific">Sedimentibacter saalensis</name>
    <dbReference type="NCBI Taxonomy" id="130788"/>
    <lineage>
        <taxon>Bacteria</taxon>
        <taxon>Bacillati</taxon>
        <taxon>Bacillota</taxon>
        <taxon>Tissierellia</taxon>
        <taxon>Sedimentibacter</taxon>
    </lineage>
</organism>
<dbReference type="AlphaFoldDB" id="A0A562J1C9"/>
<reference evidence="3 4" key="1">
    <citation type="submission" date="2019-07" db="EMBL/GenBank/DDBJ databases">
        <title>Genomic Encyclopedia of Type Strains, Phase I: the one thousand microbial genomes (KMG-I) project.</title>
        <authorList>
            <person name="Kyrpides N."/>
        </authorList>
    </citation>
    <scope>NUCLEOTIDE SEQUENCE [LARGE SCALE GENOMIC DNA]</scope>
    <source>
        <strain evidence="3 4">DSM 13558</strain>
    </source>
</reference>
<keyword evidence="4" id="KW-1185">Reference proteome</keyword>
<dbReference type="Pfam" id="PF01039">
    <property type="entry name" value="Carboxyl_trans"/>
    <property type="match status" value="1"/>
</dbReference>
<dbReference type="InterPro" id="IPR034733">
    <property type="entry name" value="AcCoA_carboxyl_beta"/>
</dbReference>
<dbReference type="Proteomes" id="UP000315343">
    <property type="component" value="Unassembled WGS sequence"/>
</dbReference>
<dbReference type="InterPro" id="IPR011763">
    <property type="entry name" value="COA_CT_C"/>
</dbReference>
<evidence type="ECO:0000259" key="1">
    <source>
        <dbReference type="PROSITE" id="PS50989"/>
    </source>
</evidence>
<evidence type="ECO:0000313" key="3">
    <source>
        <dbReference type="EMBL" id="TWH76962.1"/>
    </source>
</evidence>
<protein>
    <submittedName>
        <fullName evidence="3">Carboxyltransferase family protein</fullName>
    </submittedName>
</protein>